<dbReference type="VEuPathDB" id="FungiDB:AO090023000182"/>
<name>A0A1S9DXN0_ASPOZ</name>
<organism evidence="2 3">
    <name type="scientific">Aspergillus oryzae</name>
    <name type="common">Yellow koji mold</name>
    <dbReference type="NCBI Taxonomy" id="5062"/>
    <lineage>
        <taxon>Eukaryota</taxon>
        <taxon>Fungi</taxon>
        <taxon>Dikarya</taxon>
        <taxon>Ascomycota</taxon>
        <taxon>Pezizomycotina</taxon>
        <taxon>Eurotiomycetes</taxon>
        <taxon>Eurotiomycetidae</taxon>
        <taxon>Eurotiales</taxon>
        <taxon>Aspergillaceae</taxon>
        <taxon>Aspergillus</taxon>
        <taxon>Aspergillus subgen. Circumdati</taxon>
    </lineage>
</organism>
<comment type="caution">
    <text evidence="2">The sequence shown here is derived from an EMBL/GenBank/DDBJ whole genome shotgun (WGS) entry which is preliminary data.</text>
</comment>
<dbReference type="SUPFAM" id="SSF53474">
    <property type="entry name" value="alpha/beta-Hydrolases"/>
    <property type="match status" value="1"/>
</dbReference>
<dbReference type="InterPro" id="IPR029058">
    <property type="entry name" value="AB_hydrolase_fold"/>
</dbReference>
<evidence type="ECO:0000313" key="2">
    <source>
        <dbReference type="EMBL" id="OOO13821.1"/>
    </source>
</evidence>
<gene>
    <name evidence="2" type="ORF">OAory_01024160</name>
</gene>
<evidence type="ECO:0000313" key="3">
    <source>
        <dbReference type="Proteomes" id="UP000190312"/>
    </source>
</evidence>
<sequence length="580" mass="65104">MSADSNSPRAIALRYISNSRFHRRYTLPATADHDSLTFTYADIGSTSSSANPNPQTILFMPGMFATRYLGVFIHAIAEKLGVRVLVVDRPGMGNSTDVPLDQRLSIWIELVPRLLAHLEIEHVALVSHCAGTIYLLNTLFHCRELLHPERPFVAFLAPWVDPSHSHVTSMQMAQYVPVKAFNVWNLIPKFLLLKAGPAFTSSEAAITKTSNVISSGSGFSSGGENYTELERNRRQIEYEYGLSRDVQAEIDSLIFQFMFEESTVGANSEALQCLRKGSDSSNTWGKCENYEAYVKELVDLEGRRHRRTGQEKLKVRAYFAGNDSMIGKAGQDYVEECWARDTREFKDALDFESRTFTQLEHDSLVQSAEVLKSIFLHVGGAMPNDTDWNGLCWPLEATAYLPNIYNAQLLSTSHCNIYSASNLSRDRKGLCFTIRVKRNVIPTFVDNKAFVCNPKPVVGKAFGSIETVKIPGAVLVRDCGVHNPNPLVRDSPVNEISNPPKKPKRDRGHNSTNKNTPDDDSYPLYEEPYRLDNHYPCREYSGGYAFQTLFKYREYCAENSTSGLDSLVPDFAGSGRVWLN</sequence>
<dbReference type="Gene3D" id="3.40.50.1820">
    <property type="entry name" value="alpha/beta hydrolase"/>
    <property type="match status" value="1"/>
</dbReference>
<reference evidence="2 3" key="1">
    <citation type="submission" date="2016-10" db="EMBL/GenBank/DDBJ databases">
        <title>Genome sequencing of Aspergillus oryzae BCC7051.</title>
        <authorList>
            <person name="Thammarongtham C."/>
            <person name="Vorapreeda T."/>
            <person name="Nookaew I."/>
            <person name="Srisuk T."/>
            <person name="Land M."/>
            <person name="Jeennor S."/>
            <person name="Laoteng K."/>
        </authorList>
    </citation>
    <scope>NUCLEOTIDE SEQUENCE [LARGE SCALE GENOMIC DNA]</scope>
    <source>
        <strain evidence="2 3">BCC7051</strain>
    </source>
</reference>
<proteinExistence type="predicted"/>
<protein>
    <recommendedName>
        <fullName evidence="4">AB hydrolase-1 domain-containing protein</fullName>
    </recommendedName>
</protein>
<dbReference type="PANTHER" id="PTHR43433:SF10">
    <property type="entry name" value="AB HYDROLASE-1 DOMAIN-CONTAINING PROTEIN"/>
    <property type="match status" value="1"/>
</dbReference>
<dbReference type="Proteomes" id="UP000190312">
    <property type="component" value="Unassembled WGS sequence"/>
</dbReference>
<evidence type="ECO:0000256" key="1">
    <source>
        <dbReference type="SAM" id="MobiDB-lite"/>
    </source>
</evidence>
<dbReference type="eggNOG" id="ENOG502SI41">
    <property type="taxonomic scope" value="Eukaryota"/>
</dbReference>
<accession>A0A1S9DXN0</accession>
<dbReference type="AlphaFoldDB" id="A0A1S9DXN0"/>
<feature type="region of interest" description="Disordered" evidence="1">
    <location>
        <begin position="486"/>
        <end position="525"/>
    </location>
</feature>
<dbReference type="OrthoDB" id="294702at2759"/>
<dbReference type="InterPro" id="IPR050471">
    <property type="entry name" value="AB_hydrolase"/>
</dbReference>
<dbReference type="VEuPathDB" id="FungiDB:AO090023000181"/>
<dbReference type="PANTHER" id="PTHR43433">
    <property type="entry name" value="HYDROLASE, ALPHA/BETA FOLD FAMILY PROTEIN"/>
    <property type="match status" value="1"/>
</dbReference>
<evidence type="ECO:0008006" key="4">
    <source>
        <dbReference type="Google" id="ProtNLM"/>
    </source>
</evidence>
<dbReference type="EMBL" id="MKZY01000001">
    <property type="protein sequence ID" value="OOO13821.1"/>
    <property type="molecule type" value="Genomic_DNA"/>
</dbReference>